<proteinExistence type="predicted"/>
<keyword evidence="1" id="KW-0472">Membrane</keyword>
<reference evidence="2 3" key="1">
    <citation type="journal article" date="2016" name="Nat. Commun.">
        <title>Thousands of microbial genomes shed light on interconnected biogeochemical processes in an aquifer system.</title>
        <authorList>
            <person name="Anantharaman K."/>
            <person name="Brown C.T."/>
            <person name="Hug L.A."/>
            <person name="Sharon I."/>
            <person name="Castelle C.J."/>
            <person name="Probst A.J."/>
            <person name="Thomas B.C."/>
            <person name="Singh A."/>
            <person name="Wilkins M.J."/>
            <person name="Karaoz U."/>
            <person name="Brodie E.L."/>
            <person name="Williams K.H."/>
            <person name="Hubbard S.S."/>
            <person name="Banfield J.F."/>
        </authorList>
    </citation>
    <scope>NUCLEOTIDE SEQUENCE [LARGE SCALE GENOMIC DNA]</scope>
</reference>
<dbReference type="AlphaFoldDB" id="A0A1F7W6P6"/>
<feature type="transmembrane region" description="Helical" evidence="1">
    <location>
        <begin position="53"/>
        <end position="77"/>
    </location>
</feature>
<organism evidence="2 3">
    <name type="scientific">Candidatus Uhrbacteria bacterium RIFOXYB2_FULL_57_15</name>
    <dbReference type="NCBI Taxonomy" id="1802422"/>
    <lineage>
        <taxon>Bacteria</taxon>
        <taxon>Candidatus Uhriibacteriota</taxon>
    </lineage>
</organism>
<dbReference type="EMBL" id="MGFE01000020">
    <property type="protein sequence ID" value="OGL98449.1"/>
    <property type="molecule type" value="Genomic_DNA"/>
</dbReference>
<evidence type="ECO:0000313" key="3">
    <source>
        <dbReference type="Proteomes" id="UP000176501"/>
    </source>
</evidence>
<protein>
    <submittedName>
        <fullName evidence="2">Uncharacterized protein</fullName>
    </submittedName>
</protein>
<accession>A0A1F7W6P6</accession>
<evidence type="ECO:0000256" key="1">
    <source>
        <dbReference type="SAM" id="Phobius"/>
    </source>
</evidence>
<evidence type="ECO:0000313" key="2">
    <source>
        <dbReference type="EMBL" id="OGL98449.1"/>
    </source>
</evidence>
<keyword evidence="1" id="KW-0812">Transmembrane</keyword>
<comment type="caution">
    <text evidence="2">The sequence shown here is derived from an EMBL/GenBank/DDBJ whole genome shotgun (WGS) entry which is preliminary data.</text>
</comment>
<keyword evidence="1" id="KW-1133">Transmembrane helix</keyword>
<gene>
    <name evidence="2" type="ORF">A2304_02025</name>
</gene>
<sequence length="82" mass="8891">MAKTQTHAARSLDEQFVAYFEYDEGCVKTTEGVIPPPTNCSETVQTLYGIASWHLFSAIVAAAFLGMMISLTMSVFAKDGGH</sequence>
<dbReference type="Proteomes" id="UP000176501">
    <property type="component" value="Unassembled WGS sequence"/>
</dbReference>
<name>A0A1F7W6P6_9BACT</name>